<dbReference type="PANTHER" id="PTHR11511:SF5">
    <property type="entry name" value="FAT-BODY PROTEIN 1-RELATED"/>
    <property type="match status" value="1"/>
</dbReference>
<dbReference type="InterPro" id="IPR000896">
    <property type="entry name" value="Hemocyanin/hexamerin_mid_dom"/>
</dbReference>
<dbReference type="PRINTS" id="PR00187">
    <property type="entry name" value="HAEMOCYANIN"/>
</dbReference>
<dbReference type="OrthoDB" id="6371642at2759"/>
<dbReference type="InterPro" id="IPR008922">
    <property type="entry name" value="Di-copper_centre_dom_sf"/>
</dbReference>
<dbReference type="InterPro" id="IPR013788">
    <property type="entry name" value="Hemocyanin/hexamerin"/>
</dbReference>
<keyword evidence="7" id="KW-1185">Reference proteome</keyword>
<feature type="chain" id="PRO_5001784693" evidence="2">
    <location>
        <begin position="19"/>
        <end position="436"/>
    </location>
</feature>
<reference evidence="6" key="2">
    <citation type="submission" date="2020-05" db="UniProtKB">
        <authorList>
            <consortium name="EnsemblMetazoa"/>
        </authorList>
    </citation>
    <scope>IDENTIFICATION</scope>
</reference>
<evidence type="ECO:0000259" key="3">
    <source>
        <dbReference type="Pfam" id="PF00372"/>
    </source>
</evidence>
<dbReference type="AlphaFoldDB" id="A0A084W8G3"/>
<dbReference type="EMBL" id="KE525318">
    <property type="protein sequence ID" value="KFB46507.1"/>
    <property type="molecule type" value="Genomic_DNA"/>
</dbReference>
<dbReference type="Pfam" id="PF03722">
    <property type="entry name" value="Hemocyanin_N"/>
    <property type="match status" value="1"/>
</dbReference>
<dbReference type="InterPro" id="IPR005204">
    <property type="entry name" value="Hemocyanin_N"/>
</dbReference>
<dbReference type="EMBL" id="ATLV01021427">
    <property type="status" value="NOT_ANNOTATED_CDS"/>
    <property type="molecule type" value="Genomic_DNA"/>
</dbReference>
<dbReference type="OMA" id="YHSEETK"/>
<feature type="domain" description="Hemocyanin middle" evidence="3">
    <location>
        <begin position="162"/>
        <end position="319"/>
    </location>
</feature>
<name>A0A084W8G3_ANOSI</name>
<proteinExistence type="predicted"/>
<evidence type="ECO:0000259" key="4">
    <source>
        <dbReference type="Pfam" id="PF03722"/>
    </source>
</evidence>
<dbReference type="EMBL" id="ATLV01021428">
    <property type="status" value="NOT_ANNOTATED_CDS"/>
    <property type="molecule type" value="Genomic_DNA"/>
</dbReference>
<dbReference type="InterPro" id="IPR036697">
    <property type="entry name" value="Hemocyanin_N_sf"/>
</dbReference>
<dbReference type="Gene3D" id="1.10.1280.10">
    <property type="entry name" value="Di-copper center containing domain from catechol oxidase"/>
    <property type="match status" value="1"/>
</dbReference>
<dbReference type="SUPFAM" id="SSF48056">
    <property type="entry name" value="Di-copper centre-containing domain"/>
    <property type="match status" value="1"/>
</dbReference>
<keyword evidence="1" id="KW-0758">Storage protein</keyword>
<accession>A0A084W8G3</accession>
<feature type="signal peptide" evidence="2">
    <location>
        <begin position="1"/>
        <end position="18"/>
    </location>
</feature>
<organism evidence="5">
    <name type="scientific">Anopheles sinensis</name>
    <name type="common">Mosquito</name>
    <dbReference type="NCBI Taxonomy" id="74873"/>
    <lineage>
        <taxon>Eukaryota</taxon>
        <taxon>Metazoa</taxon>
        <taxon>Ecdysozoa</taxon>
        <taxon>Arthropoda</taxon>
        <taxon>Hexapoda</taxon>
        <taxon>Insecta</taxon>
        <taxon>Pterygota</taxon>
        <taxon>Neoptera</taxon>
        <taxon>Endopterygota</taxon>
        <taxon>Diptera</taxon>
        <taxon>Nematocera</taxon>
        <taxon>Culicoidea</taxon>
        <taxon>Culicidae</taxon>
        <taxon>Anophelinae</taxon>
        <taxon>Anopheles</taxon>
    </lineage>
</organism>
<evidence type="ECO:0000313" key="6">
    <source>
        <dbReference type="EnsemblMetazoa" id="ASIC014498-PA"/>
    </source>
</evidence>
<dbReference type="Gene3D" id="1.20.1370.10">
    <property type="entry name" value="Hemocyanin, N-terminal domain"/>
    <property type="match status" value="1"/>
</dbReference>
<dbReference type="GO" id="GO:0045735">
    <property type="term" value="F:nutrient reservoir activity"/>
    <property type="evidence" value="ECO:0007669"/>
    <property type="project" value="UniProtKB-KW"/>
</dbReference>
<sequence>MRLTVVAIALGLVALTSAAYYPSSHPVKGVKYADKDFLFKQKFFFEVLRNIHLPLQFEEYLPYTKSYITDESKYVNFEEVAEFFNFYKVGFLGKGELFSIYNKEYMTQTYLLFNFFYNAVDFDTFYKNVVWARENVNEGIFISALTLTVFQHPELKGFVLPAIYEIYPYYFFNTNVIHSVTFRKQYDQKFGFASNGKYNVVYDNYTATYPIDYYGEEKLAYFTEDIGLNAYYYNFMMDYPYFLGTDKWNFSKDRRGELYLYMYQQLIARYYLERQVNFLGPIEEFDYDFPLKTGYWSKLSYYNGIRSSVRDRTTYTELYKKIMTAYNGGEKFVLDNSEAHCGFPDRLLLPKGLPSGYEMTFYFIVTPYYAPKVPQFSTYDNTYQCGVGSGSKYIDDLPFGYPFDRDIDFSYFYTKNMYFKDVLIYHSEETKVNSSY</sequence>
<dbReference type="Pfam" id="PF00372">
    <property type="entry name" value="Hemocyanin_M"/>
    <property type="match status" value="1"/>
</dbReference>
<dbReference type="GO" id="GO:0005615">
    <property type="term" value="C:extracellular space"/>
    <property type="evidence" value="ECO:0007669"/>
    <property type="project" value="UniProtKB-ARBA"/>
</dbReference>
<dbReference type="PANTHER" id="PTHR11511">
    <property type="entry name" value="LARVAL STORAGE PROTEIN/PHENOLOXIDASE"/>
    <property type="match status" value="1"/>
</dbReference>
<protein>
    <submittedName>
        <fullName evidence="5 6">Uncharacterized protein</fullName>
    </submittedName>
</protein>
<evidence type="ECO:0000256" key="2">
    <source>
        <dbReference type="SAM" id="SignalP"/>
    </source>
</evidence>
<dbReference type="GO" id="GO:0097009">
    <property type="term" value="P:energy homeostasis"/>
    <property type="evidence" value="ECO:0007669"/>
    <property type="project" value="UniProtKB-ARBA"/>
</dbReference>
<reference evidence="5 7" key="1">
    <citation type="journal article" date="2014" name="BMC Genomics">
        <title>Genome sequence of Anopheles sinensis provides insight into genetics basis of mosquito competence for malaria parasites.</title>
        <authorList>
            <person name="Zhou D."/>
            <person name="Zhang D."/>
            <person name="Ding G."/>
            <person name="Shi L."/>
            <person name="Hou Q."/>
            <person name="Ye Y."/>
            <person name="Xu Y."/>
            <person name="Zhou H."/>
            <person name="Xiong C."/>
            <person name="Li S."/>
            <person name="Yu J."/>
            <person name="Hong S."/>
            <person name="Yu X."/>
            <person name="Zou P."/>
            <person name="Chen C."/>
            <person name="Chang X."/>
            <person name="Wang W."/>
            <person name="Lv Y."/>
            <person name="Sun Y."/>
            <person name="Ma L."/>
            <person name="Shen B."/>
            <person name="Zhu C."/>
        </authorList>
    </citation>
    <scope>NUCLEOTIDE SEQUENCE [LARGE SCALE GENOMIC DNA]</scope>
</reference>
<dbReference type="InterPro" id="IPR014756">
    <property type="entry name" value="Ig_E-set"/>
</dbReference>
<dbReference type="VEuPathDB" id="VectorBase:ASIS007555"/>
<gene>
    <name evidence="5" type="ORF">ZHAS_00014498</name>
</gene>
<dbReference type="SUPFAM" id="SSF81296">
    <property type="entry name" value="E set domains"/>
    <property type="match status" value="1"/>
</dbReference>
<evidence type="ECO:0000313" key="7">
    <source>
        <dbReference type="Proteomes" id="UP000030765"/>
    </source>
</evidence>
<evidence type="ECO:0000313" key="5">
    <source>
        <dbReference type="EMBL" id="KFB46507.1"/>
    </source>
</evidence>
<dbReference type="SUPFAM" id="SSF48050">
    <property type="entry name" value="Hemocyanin, N-terminal domain"/>
    <property type="match status" value="1"/>
</dbReference>
<feature type="domain" description="Hemocyanin N-terminal" evidence="4">
    <location>
        <begin position="37"/>
        <end position="157"/>
    </location>
</feature>
<dbReference type="EnsemblMetazoa" id="ASIC014498-RA">
    <property type="protein sequence ID" value="ASIC014498-PA"/>
    <property type="gene ID" value="ASIC014498"/>
</dbReference>
<dbReference type="STRING" id="74873.A0A084W8G3"/>
<dbReference type="VEuPathDB" id="VectorBase:ASIC014498"/>
<keyword evidence="2" id="KW-0732">Signal</keyword>
<dbReference type="Proteomes" id="UP000030765">
    <property type="component" value="Unassembled WGS sequence"/>
</dbReference>
<evidence type="ECO:0000256" key="1">
    <source>
        <dbReference type="ARBA" id="ARBA00022761"/>
    </source>
</evidence>